<feature type="domain" description="GCVT N-terminal" evidence="9">
    <location>
        <begin position="9"/>
        <end position="266"/>
    </location>
</feature>
<dbReference type="HAMAP" id="MF_00259">
    <property type="entry name" value="GcvT"/>
    <property type="match status" value="1"/>
</dbReference>
<accession>A0A158E556</accession>
<evidence type="ECO:0000313" key="12">
    <source>
        <dbReference type="Proteomes" id="UP000054978"/>
    </source>
</evidence>
<evidence type="ECO:0000256" key="5">
    <source>
        <dbReference type="ARBA" id="ARBA00031395"/>
    </source>
</evidence>
<dbReference type="STRING" id="1777144.AWB83_06523"/>
<dbReference type="InterPro" id="IPR013977">
    <property type="entry name" value="GcvT_C"/>
</dbReference>
<gene>
    <name evidence="7" type="primary">gcvT</name>
    <name evidence="11" type="ORF">AWB83_06523</name>
</gene>
<dbReference type="GO" id="GO:0032259">
    <property type="term" value="P:methylation"/>
    <property type="evidence" value="ECO:0007669"/>
    <property type="project" value="UniProtKB-KW"/>
</dbReference>
<dbReference type="NCBIfam" id="TIGR00528">
    <property type="entry name" value="gcvT"/>
    <property type="match status" value="1"/>
</dbReference>
<comment type="function">
    <text evidence="7">The glycine cleavage system catalyzes the degradation of glycine.</text>
</comment>
<comment type="similarity">
    <text evidence="1 7">Belongs to the GcvT family.</text>
</comment>
<dbReference type="Pfam" id="PF01571">
    <property type="entry name" value="GCV_T"/>
    <property type="match status" value="1"/>
</dbReference>
<dbReference type="GO" id="GO:0004047">
    <property type="term" value="F:aminomethyltransferase activity"/>
    <property type="evidence" value="ECO:0007669"/>
    <property type="project" value="UniProtKB-UniRule"/>
</dbReference>
<evidence type="ECO:0000256" key="4">
    <source>
        <dbReference type="ARBA" id="ARBA00022679"/>
    </source>
</evidence>
<proteinExistence type="inferred from homology"/>
<dbReference type="OrthoDB" id="9774591at2"/>
<dbReference type="FunFam" id="4.10.1250.10:FF:000001">
    <property type="entry name" value="Aminomethyltransferase"/>
    <property type="match status" value="1"/>
</dbReference>
<dbReference type="RefSeq" id="WP_087049821.1">
    <property type="nucleotide sequence ID" value="NZ_FCOB02000049.1"/>
</dbReference>
<evidence type="ECO:0000256" key="2">
    <source>
        <dbReference type="ARBA" id="ARBA00012616"/>
    </source>
</evidence>
<dbReference type="InterPro" id="IPR006223">
    <property type="entry name" value="GcvT"/>
</dbReference>
<evidence type="ECO:0000259" key="10">
    <source>
        <dbReference type="Pfam" id="PF08669"/>
    </source>
</evidence>
<evidence type="ECO:0000256" key="3">
    <source>
        <dbReference type="ARBA" id="ARBA00022576"/>
    </source>
</evidence>
<dbReference type="GO" id="GO:0005829">
    <property type="term" value="C:cytosol"/>
    <property type="evidence" value="ECO:0007669"/>
    <property type="project" value="TreeGrafter"/>
</dbReference>
<dbReference type="Gene3D" id="2.40.30.110">
    <property type="entry name" value="Aminomethyltransferase beta-barrel domains"/>
    <property type="match status" value="1"/>
</dbReference>
<keyword evidence="12" id="KW-1185">Reference proteome</keyword>
<dbReference type="InterPro" id="IPR028896">
    <property type="entry name" value="GcvT/YgfZ/DmdA"/>
</dbReference>
<evidence type="ECO:0000256" key="6">
    <source>
        <dbReference type="ARBA" id="ARBA00047665"/>
    </source>
</evidence>
<comment type="catalytic activity">
    <reaction evidence="6 7">
        <text>N(6)-[(R)-S(8)-aminomethyldihydrolipoyl]-L-lysyl-[protein] + (6S)-5,6,7,8-tetrahydrofolate = N(6)-[(R)-dihydrolipoyl]-L-lysyl-[protein] + (6R)-5,10-methylene-5,6,7,8-tetrahydrofolate + NH4(+)</text>
        <dbReference type="Rhea" id="RHEA:16945"/>
        <dbReference type="Rhea" id="RHEA-COMP:10475"/>
        <dbReference type="Rhea" id="RHEA-COMP:10492"/>
        <dbReference type="ChEBI" id="CHEBI:15636"/>
        <dbReference type="ChEBI" id="CHEBI:28938"/>
        <dbReference type="ChEBI" id="CHEBI:57453"/>
        <dbReference type="ChEBI" id="CHEBI:83100"/>
        <dbReference type="ChEBI" id="CHEBI:83143"/>
        <dbReference type="EC" id="2.1.2.10"/>
    </reaction>
</comment>
<dbReference type="EC" id="2.1.2.10" evidence="2 7"/>
<sequence>MTELQHTPLHAAHLALNARMVDFGGWDMPVNYGSQIDEHRAVRTDAGMFDVSHMRVVDFEGEAVREFFKYAIANNVDKLTTPGKALYSCLLNGDGGVIDDLIVYYFSETSFRVVVNASTAEKDIAWFGQLNAEGEFNLSITPRRDLAIIAVQGPNAREKVWQVLPDTRAQTESIKPFNAVQFPSTQFGELMLARTGYTGEDGFEIVVPATHVEALWNALREAGVKPAGLGARDTLRLEAGMNLYGQDMDENVSPLDAGLAWTVDLKAERDFVGRSALEANGSKANFVGLVLIKENGKAGGVLRAHQKVVTEHGDGEITSGTFSPSMQESIAFARVPAAVAFGDTVQVVIRDKQLPARVVKLPFVRNGRVLVELA</sequence>
<dbReference type="PANTHER" id="PTHR43757:SF2">
    <property type="entry name" value="AMINOMETHYLTRANSFERASE, MITOCHONDRIAL"/>
    <property type="match status" value="1"/>
</dbReference>
<dbReference type="GO" id="GO:0008168">
    <property type="term" value="F:methyltransferase activity"/>
    <property type="evidence" value="ECO:0007669"/>
    <property type="project" value="UniProtKB-KW"/>
</dbReference>
<dbReference type="Gene3D" id="3.30.70.1400">
    <property type="entry name" value="Aminomethyltransferase beta-barrel domains"/>
    <property type="match status" value="1"/>
</dbReference>
<evidence type="ECO:0000256" key="7">
    <source>
        <dbReference type="HAMAP-Rule" id="MF_00259"/>
    </source>
</evidence>
<dbReference type="Pfam" id="PF08669">
    <property type="entry name" value="GCV_T_C"/>
    <property type="match status" value="1"/>
</dbReference>
<dbReference type="AlphaFoldDB" id="A0A158E556"/>
<dbReference type="InterPro" id="IPR022903">
    <property type="entry name" value="GcvT_bac"/>
</dbReference>
<keyword evidence="4 7" id="KW-0808">Transferase</keyword>
<dbReference type="GO" id="GO:0005960">
    <property type="term" value="C:glycine cleavage complex"/>
    <property type="evidence" value="ECO:0007669"/>
    <property type="project" value="InterPro"/>
</dbReference>
<dbReference type="PANTHER" id="PTHR43757">
    <property type="entry name" value="AMINOMETHYLTRANSFERASE"/>
    <property type="match status" value="1"/>
</dbReference>
<dbReference type="EMBL" id="FCOB02000049">
    <property type="protein sequence ID" value="SAL02005.1"/>
    <property type="molecule type" value="Genomic_DNA"/>
</dbReference>
<evidence type="ECO:0000256" key="8">
    <source>
        <dbReference type="PIRSR" id="PIRSR006487-1"/>
    </source>
</evidence>
<keyword evidence="3 7" id="KW-0032">Aminotransferase</keyword>
<comment type="caution">
    <text evidence="11">The sequence shown here is derived from an EMBL/GenBank/DDBJ whole genome shotgun (WGS) entry which is preliminary data.</text>
</comment>
<evidence type="ECO:0000259" key="9">
    <source>
        <dbReference type="Pfam" id="PF01571"/>
    </source>
</evidence>
<dbReference type="Gene3D" id="3.30.1360.120">
    <property type="entry name" value="Probable tRNA modification gtpase trme, domain 1"/>
    <property type="match status" value="1"/>
</dbReference>
<name>A0A158E556_9BURK</name>
<dbReference type="InterPro" id="IPR029043">
    <property type="entry name" value="GcvT/YgfZ_C"/>
</dbReference>
<dbReference type="SUPFAM" id="SSF101790">
    <property type="entry name" value="Aminomethyltransferase beta-barrel domain"/>
    <property type="match status" value="1"/>
</dbReference>
<dbReference type="InterPro" id="IPR027266">
    <property type="entry name" value="TrmE/GcvT-like"/>
</dbReference>
<dbReference type="GO" id="GO:0019464">
    <property type="term" value="P:glycine decarboxylation via glycine cleavage system"/>
    <property type="evidence" value="ECO:0007669"/>
    <property type="project" value="UniProtKB-UniRule"/>
</dbReference>
<evidence type="ECO:0000313" key="11">
    <source>
        <dbReference type="EMBL" id="SAL02005.1"/>
    </source>
</evidence>
<dbReference type="Proteomes" id="UP000054978">
    <property type="component" value="Unassembled WGS sequence"/>
</dbReference>
<dbReference type="FunFam" id="3.30.70.1400:FF:000001">
    <property type="entry name" value="Aminomethyltransferase"/>
    <property type="match status" value="1"/>
</dbReference>
<dbReference type="GO" id="GO:0008483">
    <property type="term" value="F:transaminase activity"/>
    <property type="evidence" value="ECO:0007669"/>
    <property type="project" value="UniProtKB-KW"/>
</dbReference>
<feature type="domain" description="Aminomethyltransferase C-terminal" evidence="10">
    <location>
        <begin position="286"/>
        <end position="364"/>
    </location>
</feature>
<protein>
    <recommendedName>
        <fullName evidence="2 7">Aminomethyltransferase</fullName>
        <ecNumber evidence="2 7">2.1.2.10</ecNumber>
    </recommendedName>
    <alternativeName>
        <fullName evidence="5 7">Glycine cleavage system T protein</fullName>
    </alternativeName>
</protein>
<comment type="subunit">
    <text evidence="7">The glycine cleavage system is composed of four proteins: P, T, L and H.</text>
</comment>
<reference evidence="11" key="1">
    <citation type="submission" date="2016-01" db="EMBL/GenBank/DDBJ databases">
        <authorList>
            <person name="Peeters C."/>
        </authorList>
    </citation>
    <scope>NUCLEOTIDE SEQUENCE [LARGE SCALE GENOMIC DNA]</scope>
    <source>
        <strain evidence="11">LMG 29326</strain>
    </source>
</reference>
<evidence type="ECO:0000256" key="1">
    <source>
        <dbReference type="ARBA" id="ARBA00008609"/>
    </source>
</evidence>
<feature type="binding site" evidence="8">
    <location>
        <position position="204"/>
    </location>
    <ligand>
        <name>substrate</name>
    </ligand>
</feature>
<dbReference type="InterPro" id="IPR006222">
    <property type="entry name" value="GCVT_N"/>
</dbReference>
<organism evidence="11 12">
    <name type="scientific">Caballeronia ptereochthonis</name>
    <dbReference type="NCBI Taxonomy" id="1777144"/>
    <lineage>
        <taxon>Bacteria</taxon>
        <taxon>Pseudomonadati</taxon>
        <taxon>Pseudomonadota</taxon>
        <taxon>Betaproteobacteria</taxon>
        <taxon>Burkholderiales</taxon>
        <taxon>Burkholderiaceae</taxon>
        <taxon>Caballeronia</taxon>
    </lineage>
</organism>
<dbReference type="NCBIfam" id="NF001567">
    <property type="entry name" value="PRK00389.1"/>
    <property type="match status" value="1"/>
</dbReference>
<dbReference type="PIRSF" id="PIRSF006487">
    <property type="entry name" value="GcvT"/>
    <property type="match status" value="1"/>
</dbReference>
<dbReference type="SUPFAM" id="SSF103025">
    <property type="entry name" value="Folate-binding domain"/>
    <property type="match status" value="1"/>
</dbReference>
<dbReference type="Gene3D" id="4.10.1250.10">
    <property type="entry name" value="Aminomethyltransferase fragment"/>
    <property type="match status" value="1"/>
</dbReference>